<dbReference type="PROSITE" id="PS00108">
    <property type="entry name" value="PROTEIN_KINASE_ST"/>
    <property type="match status" value="1"/>
</dbReference>
<proteinExistence type="predicted"/>
<feature type="domain" description="Protein kinase" evidence="1">
    <location>
        <begin position="1"/>
        <end position="60"/>
    </location>
</feature>
<dbReference type="PROSITE" id="PS50011">
    <property type="entry name" value="PROTEIN_KINASE_DOM"/>
    <property type="match status" value="1"/>
</dbReference>
<dbReference type="SUPFAM" id="SSF56112">
    <property type="entry name" value="Protein kinase-like (PK-like)"/>
    <property type="match status" value="1"/>
</dbReference>
<dbReference type="EnsemblPlants" id="Pp3c25_1380V3.1">
    <property type="protein sequence ID" value="PAC:32980800.CDS.1"/>
    <property type="gene ID" value="Pp3c25_1380"/>
</dbReference>
<dbReference type="GO" id="GO:0005524">
    <property type="term" value="F:ATP binding"/>
    <property type="evidence" value="ECO:0007669"/>
    <property type="project" value="InterPro"/>
</dbReference>
<dbReference type="InterPro" id="IPR011009">
    <property type="entry name" value="Kinase-like_dom_sf"/>
</dbReference>
<dbReference type="GO" id="GO:0004672">
    <property type="term" value="F:protein kinase activity"/>
    <property type="evidence" value="ECO:0007669"/>
    <property type="project" value="InterPro"/>
</dbReference>
<protein>
    <recommendedName>
        <fullName evidence="1">Protein kinase domain-containing protein</fullName>
    </recommendedName>
</protein>
<dbReference type="InterPro" id="IPR008271">
    <property type="entry name" value="Ser/Thr_kinase_AS"/>
</dbReference>
<dbReference type="AlphaFoldDB" id="A0A2K1IDE0"/>
<keyword evidence="4" id="KW-1185">Reference proteome</keyword>
<dbReference type="Gene3D" id="1.10.510.10">
    <property type="entry name" value="Transferase(Phosphotransferase) domain 1"/>
    <property type="match status" value="1"/>
</dbReference>
<evidence type="ECO:0000259" key="1">
    <source>
        <dbReference type="PROSITE" id="PS50011"/>
    </source>
</evidence>
<evidence type="ECO:0000313" key="3">
    <source>
        <dbReference type="EnsemblPlants" id="PAC:32980800.CDS.1"/>
    </source>
</evidence>
<dbReference type="InParanoid" id="A0A2K1IDE0"/>
<sequence length="60" mass="7086">MLQIANRMCYMYDMKVAYHDLKFDNVIVNSLDILEIVNLEFVYVKLLNFGISKVEVKNNL</sequence>
<dbReference type="EMBL" id="ABEU02000025">
    <property type="protein sequence ID" value="PNR27292.1"/>
    <property type="molecule type" value="Genomic_DNA"/>
</dbReference>
<reference evidence="2 4" key="1">
    <citation type="journal article" date="2008" name="Science">
        <title>The Physcomitrella genome reveals evolutionary insights into the conquest of land by plants.</title>
        <authorList>
            <person name="Rensing S."/>
            <person name="Lang D."/>
            <person name="Zimmer A."/>
            <person name="Terry A."/>
            <person name="Salamov A."/>
            <person name="Shapiro H."/>
            <person name="Nishiyama T."/>
            <person name="Perroud P.-F."/>
            <person name="Lindquist E."/>
            <person name="Kamisugi Y."/>
            <person name="Tanahashi T."/>
            <person name="Sakakibara K."/>
            <person name="Fujita T."/>
            <person name="Oishi K."/>
            <person name="Shin-I T."/>
            <person name="Kuroki Y."/>
            <person name="Toyoda A."/>
            <person name="Suzuki Y."/>
            <person name="Hashimoto A."/>
            <person name="Yamaguchi K."/>
            <person name="Sugano A."/>
            <person name="Kohara Y."/>
            <person name="Fujiyama A."/>
            <person name="Anterola A."/>
            <person name="Aoki S."/>
            <person name="Ashton N."/>
            <person name="Barbazuk W.B."/>
            <person name="Barker E."/>
            <person name="Bennetzen J."/>
            <person name="Bezanilla M."/>
            <person name="Blankenship R."/>
            <person name="Cho S.H."/>
            <person name="Dutcher S."/>
            <person name="Estelle M."/>
            <person name="Fawcett J.A."/>
            <person name="Gundlach H."/>
            <person name="Hanada K."/>
            <person name="Heyl A."/>
            <person name="Hicks K.A."/>
            <person name="Hugh J."/>
            <person name="Lohr M."/>
            <person name="Mayer K."/>
            <person name="Melkozernov A."/>
            <person name="Murata T."/>
            <person name="Nelson D."/>
            <person name="Pils B."/>
            <person name="Prigge M."/>
            <person name="Reiss B."/>
            <person name="Renner T."/>
            <person name="Rombauts S."/>
            <person name="Rushton P."/>
            <person name="Sanderfoot A."/>
            <person name="Schween G."/>
            <person name="Shiu S.-H."/>
            <person name="Stueber K."/>
            <person name="Theodoulou F.L."/>
            <person name="Tu H."/>
            <person name="Van de Peer Y."/>
            <person name="Verrier P.J."/>
            <person name="Waters E."/>
            <person name="Wood A."/>
            <person name="Yang L."/>
            <person name="Cove D."/>
            <person name="Cuming A."/>
            <person name="Hasebe M."/>
            <person name="Lucas S."/>
            <person name="Mishler D.B."/>
            <person name="Reski R."/>
            <person name="Grigoriev I."/>
            <person name="Quatrano R.S."/>
            <person name="Boore J.L."/>
        </authorList>
    </citation>
    <scope>NUCLEOTIDE SEQUENCE [LARGE SCALE GENOMIC DNA]</scope>
    <source>
        <strain evidence="3 4">cv. Gransden 2004</strain>
    </source>
</reference>
<accession>A0A2K1IDE0</accession>
<name>A0A2K1IDE0_PHYPA</name>
<evidence type="ECO:0000313" key="4">
    <source>
        <dbReference type="Proteomes" id="UP000006727"/>
    </source>
</evidence>
<dbReference type="Proteomes" id="UP000006727">
    <property type="component" value="Chromosome 25"/>
</dbReference>
<organism evidence="2">
    <name type="scientific">Physcomitrium patens</name>
    <name type="common">Spreading-leaved earth moss</name>
    <name type="synonym">Physcomitrella patens</name>
    <dbReference type="NCBI Taxonomy" id="3218"/>
    <lineage>
        <taxon>Eukaryota</taxon>
        <taxon>Viridiplantae</taxon>
        <taxon>Streptophyta</taxon>
        <taxon>Embryophyta</taxon>
        <taxon>Bryophyta</taxon>
        <taxon>Bryophytina</taxon>
        <taxon>Bryopsida</taxon>
        <taxon>Funariidae</taxon>
        <taxon>Funariales</taxon>
        <taxon>Funariaceae</taxon>
        <taxon>Physcomitrium</taxon>
    </lineage>
</organism>
<gene>
    <name evidence="2" type="ORF">PHYPA_029444</name>
</gene>
<reference evidence="2 4" key="2">
    <citation type="journal article" date="2018" name="Plant J.">
        <title>The Physcomitrella patens chromosome-scale assembly reveals moss genome structure and evolution.</title>
        <authorList>
            <person name="Lang D."/>
            <person name="Ullrich K.K."/>
            <person name="Murat F."/>
            <person name="Fuchs J."/>
            <person name="Jenkins J."/>
            <person name="Haas F.B."/>
            <person name="Piednoel M."/>
            <person name="Gundlach H."/>
            <person name="Van Bel M."/>
            <person name="Meyberg R."/>
            <person name="Vives C."/>
            <person name="Morata J."/>
            <person name="Symeonidi A."/>
            <person name="Hiss M."/>
            <person name="Muchero W."/>
            <person name="Kamisugi Y."/>
            <person name="Saleh O."/>
            <person name="Blanc G."/>
            <person name="Decker E.L."/>
            <person name="van Gessel N."/>
            <person name="Grimwood J."/>
            <person name="Hayes R.D."/>
            <person name="Graham S.W."/>
            <person name="Gunter L.E."/>
            <person name="McDaniel S.F."/>
            <person name="Hoernstein S.N.W."/>
            <person name="Larsson A."/>
            <person name="Li F.W."/>
            <person name="Perroud P.F."/>
            <person name="Phillips J."/>
            <person name="Ranjan P."/>
            <person name="Rokshar D.S."/>
            <person name="Rothfels C.J."/>
            <person name="Schneider L."/>
            <person name="Shu S."/>
            <person name="Stevenson D.W."/>
            <person name="Thummler F."/>
            <person name="Tillich M."/>
            <person name="Villarreal Aguilar J.C."/>
            <person name="Widiez T."/>
            <person name="Wong G.K."/>
            <person name="Wymore A."/>
            <person name="Zhang Y."/>
            <person name="Zimmer A.D."/>
            <person name="Quatrano R.S."/>
            <person name="Mayer K.F.X."/>
            <person name="Goodstein D."/>
            <person name="Casacuberta J.M."/>
            <person name="Vandepoele K."/>
            <person name="Reski R."/>
            <person name="Cuming A.C."/>
            <person name="Tuskan G.A."/>
            <person name="Maumus F."/>
            <person name="Salse J."/>
            <person name="Schmutz J."/>
            <person name="Rensing S.A."/>
        </authorList>
    </citation>
    <scope>NUCLEOTIDE SEQUENCE [LARGE SCALE GENOMIC DNA]</scope>
    <source>
        <strain evidence="3 4">cv. Gransden 2004</strain>
    </source>
</reference>
<reference evidence="3" key="3">
    <citation type="submission" date="2020-12" db="UniProtKB">
        <authorList>
            <consortium name="EnsemblPlants"/>
        </authorList>
    </citation>
    <scope>IDENTIFICATION</scope>
</reference>
<dbReference type="InterPro" id="IPR000719">
    <property type="entry name" value="Prot_kinase_dom"/>
</dbReference>
<evidence type="ECO:0000313" key="2">
    <source>
        <dbReference type="EMBL" id="PNR27292.1"/>
    </source>
</evidence>
<dbReference type="Gramene" id="Pp3c25_1380V3.1">
    <property type="protein sequence ID" value="PAC:32980800.CDS.1"/>
    <property type="gene ID" value="Pp3c25_1380"/>
</dbReference>